<dbReference type="OrthoDB" id="9778250at2"/>
<comment type="caution">
    <text evidence="3">The sequence shown here is derived from an EMBL/GenBank/DDBJ whole genome shotgun (WGS) entry which is preliminary data.</text>
</comment>
<protein>
    <submittedName>
        <fullName evidence="3">Peptidase M28</fullName>
    </submittedName>
</protein>
<dbReference type="AlphaFoldDB" id="A0A2A2SFH8"/>
<dbReference type="RefSeq" id="WP_095998242.1">
    <property type="nucleotide sequence ID" value="NZ_NSLI01000003.1"/>
</dbReference>
<accession>A0A2A2SFH8</accession>
<keyword evidence="4" id="KW-1185">Reference proteome</keyword>
<reference evidence="4" key="1">
    <citation type="submission" date="2017-09" db="EMBL/GenBank/DDBJ databases">
        <authorList>
            <person name="Feng G."/>
            <person name="Zhu H."/>
        </authorList>
    </citation>
    <scope>NUCLEOTIDE SEQUENCE [LARGE SCALE GENOMIC DNA]</scope>
    <source>
        <strain evidence="4">1PNM-20</strain>
    </source>
</reference>
<dbReference type="Pfam" id="PF04389">
    <property type="entry name" value="Peptidase_M28"/>
    <property type="match status" value="1"/>
</dbReference>
<dbReference type="Gene3D" id="3.50.30.30">
    <property type="match status" value="1"/>
</dbReference>
<dbReference type="Proteomes" id="UP000218151">
    <property type="component" value="Unassembled WGS sequence"/>
</dbReference>
<sequence length="532" mass="56044">MRNLILPLLLATAATASAQAPSAPQEAALRAHVAYLASDAMRGREAGTPDYDRAADYVAKQMQAAGLQPGANGRWLQPVPLVVAKPAGEPVMTLTANGATTPLVFGTDYTLRPTPAGETIDVSAPVVFAGHGVVDPAIGRNDYRGLDVRGKVVAVFYSGPQGMNSEVAAHLGNRVDRARTAAAKGARGIVFIESNQSRGIIPVSTIHRSWDARAVTWAGPDGMPRDGGAPILAIVSQEGAAKLFAGSKLNWEEVRAADAAGRPVPTGQLAATLATKQRFTTERLNSSNVVGLLPGSDPKLRGEYVVLSGHLDHVGIGRPDATGDTIHNGAMDNAVGIASMIEVAKRMRSARPKRSVLFVAVTAEEKGLIGSDYFATYPTVPKRSLVANVNLDMPILTYRFQNLVAFGADRSGIGPIAAAATKKLGFALVPDPAPQEASFVRTDHYSFVRQGVPAVSLVPGPGGGGTTATAEFIKNHYHKPSDEIDLPFDWTAAANFVSLNHAIATALADAPERPRWVKADYFGTLYKGPMAR</sequence>
<dbReference type="InterPro" id="IPR046450">
    <property type="entry name" value="PA_dom_sf"/>
</dbReference>
<dbReference type="Gene3D" id="3.40.630.10">
    <property type="entry name" value="Zn peptidases"/>
    <property type="match status" value="2"/>
</dbReference>
<keyword evidence="1" id="KW-0732">Signal</keyword>
<dbReference type="SUPFAM" id="SSF52025">
    <property type="entry name" value="PA domain"/>
    <property type="match status" value="1"/>
</dbReference>
<organism evidence="3 4">
    <name type="scientific">Sphingomonas lenta</name>
    <dbReference type="NCBI Taxonomy" id="1141887"/>
    <lineage>
        <taxon>Bacteria</taxon>
        <taxon>Pseudomonadati</taxon>
        <taxon>Pseudomonadota</taxon>
        <taxon>Alphaproteobacteria</taxon>
        <taxon>Sphingomonadales</taxon>
        <taxon>Sphingomonadaceae</taxon>
        <taxon>Sphingomonas</taxon>
    </lineage>
</organism>
<dbReference type="GO" id="GO:0008235">
    <property type="term" value="F:metalloexopeptidase activity"/>
    <property type="evidence" value="ECO:0007669"/>
    <property type="project" value="InterPro"/>
</dbReference>
<feature type="domain" description="Peptidase M28" evidence="2">
    <location>
        <begin position="288"/>
        <end position="500"/>
    </location>
</feature>
<dbReference type="InterPro" id="IPR007484">
    <property type="entry name" value="Peptidase_M28"/>
</dbReference>
<proteinExistence type="predicted"/>
<dbReference type="PANTHER" id="PTHR12147">
    <property type="entry name" value="METALLOPEPTIDASE M28 FAMILY MEMBER"/>
    <property type="match status" value="1"/>
</dbReference>
<dbReference type="GO" id="GO:0006508">
    <property type="term" value="P:proteolysis"/>
    <property type="evidence" value="ECO:0007669"/>
    <property type="project" value="InterPro"/>
</dbReference>
<evidence type="ECO:0000259" key="2">
    <source>
        <dbReference type="Pfam" id="PF04389"/>
    </source>
</evidence>
<dbReference type="EMBL" id="NSLI01000003">
    <property type="protein sequence ID" value="PAX07999.1"/>
    <property type="molecule type" value="Genomic_DNA"/>
</dbReference>
<name>A0A2A2SFH8_9SPHN</name>
<dbReference type="InterPro" id="IPR045175">
    <property type="entry name" value="M28_fam"/>
</dbReference>
<dbReference type="SUPFAM" id="SSF53187">
    <property type="entry name" value="Zn-dependent exopeptidases"/>
    <property type="match status" value="1"/>
</dbReference>
<gene>
    <name evidence="3" type="ORF">CKY28_10385</name>
</gene>
<feature type="signal peptide" evidence="1">
    <location>
        <begin position="1"/>
        <end position="18"/>
    </location>
</feature>
<evidence type="ECO:0000313" key="4">
    <source>
        <dbReference type="Proteomes" id="UP000218151"/>
    </source>
</evidence>
<feature type="chain" id="PRO_5012652277" evidence="1">
    <location>
        <begin position="19"/>
        <end position="532"/>
    </location>
</feature>
<evidence type="ECO:0000313" key="3">
    <source>
        <dbReference type="EMBL" id="PAX07999.1"/>
    </source>
</evidence>
<dbReference type="PANTHER" id="PTHR12147:SF26">
    <property type="entry name" value="PEPTIDASE M28 DOMAIN-CONTAINING PROTEIN"/>
    <property type="match status" value="1"/>
</dbReference>
<evidence type="ECO:0000256" key="1">
    <source>
        <dbReference type="SAM" id="SignalP"/>
    </source>
</evidence>